<dbReference type="EMBL" id="ASPP01001429">
    <property type="protein sequence ID" value="ETO35656.1"/>
    <property type="molecule type" value="Genomic_DNA"/>
</dbReference>
<gene>
    <name evidence="1" type="ORF">RFI_01405</name>
</gene>
<accession>X6PBV2</accession>
<comment type="caution">
    <text evidence="1">The sequence shown here is derived from an EMBL/GenBank/DDBJ whole genome shotgun (WGS) entry which is preliminary data.</text>
</comment>
<reference evidence="1 2" key="1">
    <citation type="journal article" date="2013" name="Curr. Biol.">
        <title>The Genome of the Foraminiferan Reticulomyxa filosa.</title>
        <authorList>
            <person name="Glockner G."/>
            <person name="Hulsmann N."/>
            <person name="Schleicher M."/>
            <person name="Noegel A.A."/>
            <person name="Eichinger L."/>
            <person name="Gallinger C."/>
            <person name="Pawlowski J."/>
            <person name="Sierra R."/>
            <person name="Euteneuer U."/>
            <person name="Pillet L."/>
            <person name="Moustafa A."/>
            <person name="Platzer M."/>
            <person name="Groth M."/>
            <person name="Szafranski K."/>
            <person name="Schliwa M."/>
        </authorList>
    </citation>
    <scope>NUCLEOTIDE SEQUENCE [LARGE SCALE GENOMIC DNA]</scope>
</reference>
<name>X6PBV2_RETFI</name>
<dbReference type="AlphaFoldDB" id="X6PBV2"/>
<evidence type="ECO:0000313" key="2">
    <source>
        <dbReference type="Proteomes" id="UP000023152"/>
    </source>
</evidence>
<proteinExistence type="predicted"/>
<keyword evidence="2" id="KW-1185">Reference proteome</keyword>
<organism evidence="1 2">
    <name type="scientific">Reticulomyxa filosa</name>
    <dbReference type="NCBI Taxonomy" id="46433"/>
    <lineage>
        <taxon>Eukaryota</taxon>
        <taxon>Sar</taxon>
        <taxon>Rhizaria</taxon>
        <taxon>Retaria</taxon>
        <taxon>Foraminifera</taxon>
        <taxon>Monothalamids</taxon>
        <taxon>Reticulomyxidae</taxon>
        <taxon>Reticulomyxa</taxon>
    </lineage>
</organism>
<evidence type="ECO:0000313" key="1">
    <source>
        <dbReference type="EMBL" id="ETO35656.1"/>
    </source>
</evidence>
<protein>
    <submittedName>
        <fullName evidence="1">Uncharacterized protein</fullName>
    </submittedName>
</protein>
<dbReference type="Proteomes" id="UP000023152">
    <property type="component" value="Unassembled WGS sequence"/>
</dbReference>
<sequence>MCPSWIYFVFVLMNSINVKKNISFTELILWQKKIAQKQLFFELQSVKNEFFKNKEHTFEFHHYEKKHVVSLSLSIFRILLNPIVLFSMFGKRINILNVNLKLIYKLAKEKKTKQELKKVGEEFAKKTGHPKCYFIKIFFLYLNL</sequence>